<comment type="caution">
    <text evidence="1">The sequence shown here is derived from an EMBL/GenBank/DDBJ whole genome shotgun (WGS) entry which is preliminary data.</text>
</comment>
<dbReference type="AlphaFoldDB" id="A0A1J5Q7W0"/>
<evidence type="ECO:0000313" key="1">
    <source>
        <dbReference type="EMBL" id="OIQ72029.1"/>
    </source>
</evidence>
<organism evidence="1">
    <name type="scientific">mine drainage metagenome</name>
    <dbReference type="NCBI Taxonomy" id="410659"/>
    <lineage>
        <taxon>unclassified sequences</taxon>
        <taxon>metagenomes</taxon>
        <taxon>ecological metagenomes</taxon>
    </lineage>
</organism>
<reference evidence="1" key="1">
    <citation type="submission" date="2016-10" db="EMBL/GenBank/DDBJ databases">
        <title>Sequence of Gallionella enrichment culture.</title>
        <authorList>
            <person name="Poehlein A."/>
            <person name="Muehling M."/>
            <person name="Daniel R."/>
        </authorList>
    </citation>
    <scope>NUCLEOTIDE SEQUENCE</scope>
</reference>
<gene>
    <name evidence="1" type="ORF">GALL_463520</name>
</gene>
<accession>A0A1J5Q7W0</accession>
<proteinExistence type="predicted"/>
<protein>
    <submittedName>
        <fullName evidence="1">Uncharacterized protein</fullName>
    </submittedName>
</protein>
<name>A0A1J5Q7W0_9ZZZZ</name>
<sequence>MLGPLVQLVAGLVGLLVVLAEGVWQAGVRIGADQGVGDPRELGDVRAHQLGPQRAVQADRERLGVLDRVPEGLDRLARQGAA</sequence>
<dbReference type="EMBL" id="MLJW01003453">
    <property type="protein sequence ID" value="OIQ72029.1"/>
    <property type="molecule type" value="Genomic_DNA"/>
</dbReference>